<dbReference type="RefSeq" id="WP_159455167.1">
    <property type="nucleotide sequence ID" value="NZ_FWZT01000003.1"/>
</dbReference>
<name>A0A1Y6BAM0_9BACT</name>
<dbReference type="SMART" id="SM00448">
    <property type="entry name" value="REC"/>
    <property type="match status" value="1"/>
</dbReference>
<evidence type="ECO:0000256" key="1">
    <source>
        <dbReference type="PROSITE-ProRule" id="PRU00169"/>
    </source>
</evidence>
<dbReference type="InterPro" id="IPR011006">
    <property type="entry name" value="CheY-like_superfamily"/>
</dbReference>
<dbReference type="Gene3D" id="3.40.50.2300">
    <property type="match status" value="1"/>
</dbReference>
<dbReference type="SUPFAM" id="SSF52172">
    <property type="entry name" value="CheY-like"/>
    <property type="match status" value="1"/>
</dbReference>
<feature type="domain" description="Response regulatory" evidence="2">
    <location>
        <begin position="2"/>
        <end position="115"/>
    </location>
</feature>
<dbReference type="InterPro" id="IPR001789">
    <property type="entry name" value="Sig_transdc_resp-reg_receiver"/>
</dbReference>
<dbReference type="STRING" id="1513793.SAMN06296036_103204"/>
<protein>
    <submittedName>
        <fullName evidence="3">Response regulator receiver domain-containing protein</fullName>
    </submittedName>
</protein>
<gene>
    <name evidence="3" type="ORF">SAMN06296036_103204</name>
</gene>
<dbReference type="GO" id="GO:0000160">
    <property type="term" value="P:phosphorelay signal transduction system"/>
    <property type="evidence" value="ECO:0007669"/>
    <property type="project" value="InterPro"/>
</dbReference>
<keyword evidence="1" id="KW-0597">Phosphoprotein</keyword>
<feature type="modified residue" description="4-aspartylphosphate" evidence="1">
    <location>
        <position position="51"/>
    </location>
</feature>
<dbReference type="Pfam" id="PF00072">
    <property type="entry name" value="Response_reg"/>
    <property type="match status" value="1"/>
</dbReference>
<dbReference type="AlphaFoldDB" id="A0A1Y6BAM0"/>
<dbReference type="PROSITE" id="PS50110">
    <property type="entry name" value="RESPONSE_REGULATORY"/>
    <property type="match status" value="1"/>
</dbReference>
<organism evidence="3 4">
    <name type="scientific">Pseudobacteriovorax antillogorgiicola</name>
    <dbReference type="NCBI Taxonomy" id="1513793"/>
    <lineage>
        <taxon>Bacteria</taxon>
        <taxon>Pseudomonadati</taxon>
        <taxon>Bdellovibrionota</taxon>
        <taxon>Oligoflexia</taxon>
        <taxon>Oligoflexales</taxon>
        <taxon>Pseudobacteriovoracaceae</taxon>
        <taxon>Pseudobacteriovorax</taxon>
    </lineage>
</organism>
<evidence type="ECO:0000313" key="4">
    <source>
        <dbReference type="Proteomes" id="UP000192907"/>
    </source>
</evidence>
<dbReference type="CDD" id="cd00156">
    <property type="entry name" value="REC"/>
    <property type="match status" value="1"/>
</dbReference>
<evidence type="ECO:0000259" key="2">
    <source>
        <dbReference type="PROSITE" id="PS50110"/>
    </source>
</evidence>
<proteinExistence type="predicted"/>
<keyword evidence="4" id="KW-1185">Reference proteome</keyword>
<dbReference type="EMBL" id="FWZT01000003">
    <property type="protein sequence ID" value="SMF01721.1"/>
    <property type="molecule type" value="Genomic_DNA"/>
</dbReference>
<dbReference type="Proteomes" id="UP000192907">
    <property type="component" value="Unassembled WGS sequence"/>
</dbReference>
<sequence length="116" mass="12486">MKILIVDQCSVVTSSLAEAIANDTINCVTTNCGINALDLVNLHEFDLIITDIDTPSAGGFHTLSKIRKQGFETPVFAFTNKPADMEHIAIKLGADFVFCKSSPLGYVVEAVGDVLR</sequence>
<accession>A0A1Y6BAM0</accession>
<reference evidence="4" key="1">
    <citation type="submission" date="2017-04" db="EMBL/GenBank/DDBJ databases">
        <authorList>
            <person name="Varghese N."/>
            <person name="Submissions S."/>
        </authorList>
    </citation>
    <scope>NUCLEOTIDE SEQUENCE [LARGE SCALE GENOMIC DNA]</scope>
    <source>
        <strain evidence="4">RKEM611</strain>
    </source>
</reference>
<evidence type="ECO:0000313" key="3">
    <source>
        <dbReference type="EMBL" id="SMF01721.1"/>
    </source>
</evidence>